<feature type="region of interest" description="Disordered" evidence="2">
    <location>
        <begin position="123"/>
        <end position="142"/>
    </location>
</feature>
<accession>A0A1B8SBF3</accession>
<keyword evidence="1" id="KW-0133">Cell shape</keyword>
<dbReference type="EMBL" id="LFOE01000040">
    <property type="protein sequence ID" value="OBY30065.1"/>
    <property type="molecule type" value="Genomic_DNA"/>
</dbReference>
<organism evidence="3 4">
    <name type="scientific">Mycolicibacter kumamotonensis</name>
    <dbReference type="NCBI Taxonomy" id="354243"/>
    <lineage>
        <taxon>Bacteria</taxon>
        <taxon>Bacillati</taxon>
        <taxon>Actinomycetota</taxon>
        <taxon>Actinomycetes</taxon>
        <taxon>Mycobacteriales</taxon>
        <taxon>Mycobacteriaceae</taxon>
        <taxon>Mycolicibacter</taxon>
    </lineage>
</organism>
<dbReference type="RefSeq" id="WP_065289237.1">
    <property type="nucleotide sequence ID" value="NZ_LFOE01000040.1"/>
</dbReference>
<gene>
    <name evidence="1" type="primary">cwsA</name>
    <name evidence="3" type="ORF">ACT18_19605</name>
</gene>
<reference evidence="3 4" key="1">
    <citation type="submission" date="2015-06" db="EMBL/GenBank/DDBJ databases">
        <title>Genome sequence of Mycobacterium kumamotonense strain Roo.</title>
        <authorList>
            <person name="Greninger A.L."/>
            <person name="Cunningham G."/>
            <person name="Miller S."/>
        </authorList>
    </citation>
    <scope>NUCLEOTIDE SEQUENCE [LARGE SCALE GENOMIC DNA]</scope>
    <source>
        <strain evidence="3 4">Roo</strain>
    </source>
</reference>
<keyword evidence="1" id="KW-0131">Cell cycle</keyword>
<comment type="subcellular location">
    <subcellularLocation>
        <location evidence="1">Cell membrane</location>
        <topology evidence="1">Single-pass membrane protein</topology>
    </subcellularLocation>
    <text evidence="1">Localizes to poles and midcell sites.</text>
</comment>
<evidence type="ECO:0000256" key="1">
    <source>
        <dbReference type="HAMAP-Rule" id="MF_00927"/>
    </source>
</evidence>
<dbReference type="STRING" id="354243.BST28_13560"/>
<keyword evidence="1" id="KW-0812">Transmembrane</keyword>
<comment type="caution">
    <text evidence="3">The sequence shown here is derived from an EMBL/GenBank/DDBJ whole genome shotgun (WGS) entry which is preliminary data.</text>
</comment>
<evidence type="ECO:0000256" key="2">
    <source>
        <dbReference type="SAM" id="MobiDB-lite"/>
    </source>
</evidence>
<feature type="transmembrane region" description="Helical" evidence="1">
    <location>
        <begin position="100"/>
        <end position="120"/>
    </location>
</feature>
<keyword evidence="4" id="KW-1185">Reference proteome</keyword>
<dbReference type="GO" id="GO:0008360">
    <property type="term" value="P:regulation of cell shape"/>
    <property type="evidence" value="ECO:0007669"/>
    <property type="project" value="UniProtKB-UniRule"/>
</dbReference>
<comment type="similarity">
    <text evidence="1">Belongs to the CwsA family.</text>
</comment>
<sequence length="142" mass="15090">MHQSTQNQLTHRERLTRGLAHTAGGPVDIARGAVGLGGAAVQRSAVELRRRYRESRLADHVADAAEAAARELAAAGEAVSTLPDVLAYGEPRRRRIRRSWVIAGAAGAALAVVAVVAVLIRRSGRPEEPSPRPPSVDTQPKI</sequence>
<dbReference type="GO" id="GO:0005886">
    <property type="term" value="C:plasma membrane"/>
    <property type="evidence" value="ECO:0007669"/>
    <property type="project" value="UniProtKB-SubCell"/>
</dbReference>
<evidence type="ECO:0000313" key="3">
    <source>
        <dbReference type="EMBL" id="OBY30065.1"/>
    </source>
</evidence>
<dbReference type="PATRIC" id="fig|354243.3.peg.4052"/>
<keyword evidence="1" id="KW-1003">Cell membrane</keyword>
<proteinExistence type="inferred from homology"/>
<comment type="function">
    <text evidence="1">Required for regulated cell division, cell wall synthesis and the maintenance of cell shape.</text>
</comment>
<dbReference type="AlphaFoldDB" id="A0A1B8SBF3"/>
<keyword evidence="1" id="KW-1133">Transmembrane helix</keyword>
<dbReference type="Pfam" id="PF10814">
    <property type="entry name" value="CwsA"/>
    <property type="match status" value="1"/>
</dbReference>
<keyword evidence="1" id="KW-0472">Membrane</keyword>
<dbReference type="Proteomes" id="UP000092668">
    <property type="component" value="Unassembled WGS sequence"/>
</dbReference>
<protein>
    <recommendedName>
        <fullName evidence="1">Cell wall synthesis protein CwsA</fullName>
    </recommendedName>
    <alternativeName>
        <fullName evidence="1">Cell wall synthesis and cell shape protein A</fullName>
    </alternativeName>
</protein>
<evidence type="ECO:0000313" key="4">
    <source>
        <dbReference type="Proteomes" id="UP000092668"/>
    </source>
</evidence>
<dbReference type="GO" id="GO:0051301">
    <property type="term" value="P:cell division"/>
    <property type="evidence" value="ECO:0007669"/>
    <property type="project" value="UniProtKB-UniRule"/>
</dbReference>
<keyword evidence="1" id="KW-0132">Cell division</keyword>
<dbReference type="GO" id="GO:0042546">
    <property type="term" value="P:cell wall biogenesis"/>
    <property type="evidence" value="ECO:0007669"/>
    <property type="project" value="UniProtKB-UniRule"/>
</dbReference>
<dbReference type="HAMAP" id="MF_00927">
    <property type="entry name" value="CwsA"/>
    <property type="match status" value="1"/>
</dbReference>
<name>A0A1B8SBF3_9MYCO</name>
<dbReference type="InterPro" id="IPR024245">
    <property type="entry name" value="CwsA"/>
</dbReference>